<organism evidence="1 2">
    <name type="scientific">Phreatobacter stygius</name>
    <dbReference type="NCBI Taxonomy" id="1940610"/>
    <lineage>
        <taxon>Bacteria</taxon>
        <taxon>Pseudomonadati</taxon>
        <taxon>Pseudomonadota</taxon>
        <taxon>Alphaproteobacteria</taxon>
        <taxon>Hyphomicrobiales</taxon>
        <taxon>Phreatobacteraceae</taxon>
        <taxon>Phreatobacter</taxon>
    </lineage>
</organism>
<reference evidence="1 2" key="1">
    <citation type="submission" date="2019-04" db="EMBL/GenBank/DDBJ databases">
        <title>Phreatobacter aquaticus sp. nov.</title>
        <authorList>
            <person name="Choi A."/>
        </authorList>
    </citation>
    <scope>NUCLEOTIDE SEQUENCE [LARGE SCALE GENOMIC DNA]</scope>
    <source>
        <strain evidence="1 2">KCTC 52518</strain>
    </source>
</reference>
<evidence type="ECO:0000313" key="2">
    <source>
        <dbReference type="Proteomes" id="UP000298781"/>
    </source>
</evidence>
<protein>
    <submittedName>
        <fullName evidence="1">Uncharacterized protein</fullName>
    </submittedName>
</protein>
<sequence>MNDLLAWLKLQNTGIGTYIEFQKRTLRLAAACADQAALFQLFAQLSARFVMTYEDMPMDVAIADHALVRLTRLVEAAAKSPGLSAAEQLRLLNEIASADLGRVEALAGAGG</sequence>
<evidence type="ECO:0000313" key="1">
    <source>
        <dbReference type="EMBL" id="QCI67608.1"/>
    </source>
</evidence>
<keyword evidence="2" id="KW-1185">Reference proteome</keyword>
<dbReference type="RefSeq" id="WP_136963038.1">
    <property type="nucleotide sequence ID" value="NZ_CP039690.1"/>
</dbReference>
<accession>A0A4D7BC22</accession>
<dbReference type="EMBL" id="CP039690">
    <property type="protein sequence ID" value="QCI67608.1"/>
    <property type="molecule type" value="Genomic_DNA"/>
</dbReference>
<gene>
    <name evidence="1" type="ORF">E8M01_27300</name>
</gene>
<dbReference type="AlphaFoldDB" id="A0A4D7BC22"/>
<dbReference type="KEGG" id="pstg:E8M01_27300"/>
<dbReference type="OrthoDB" id="7354890at2"/>
<dbReference type="Proteomes" id="UP000298781">
    <property type="component" value="Chromosome"/>
</dbReference>
<proteinExistence type="predicted"/>
<name>A0A4D7BC22_9HYPH</name>